<dbReference type="Pfam" id="PF16871">
    <property type="entry name" value="DUF5077"/>
    <property type="match status" value="1"/>
</dbReference>
<organism evidence="2 3">
    <name type="scientific">Luteolibacter rhizosphaerae</name>
    <dbReference type="NCBI Taxonomy" id="2989719"/>
    <lineage>
        <taxon>Bacteria</taxon>
        <taxon>Pseudomonadati</taxon>
        <taxon>Verrucomicrobiota</taxon>
        <taxon>Verrucomicrobiia</taxon>
        <taxon>Verrucomicrobiales</taxon>
        <taxon>Verrucomicrobiaceae</taxon>
        <taxon>Luteolibacter</taxon>
    </lineage>
</organism>
<keyword evidence="3" id="KW-1185">Reference proteome</keyword>
<dbReference type="Proteomes" id="UP001165653">
    <property type="component" value="Unassembled WGS sequence"/>
</dbReference>
<feature type="domain" description="DUF5077" evidence="1">
    <location>
        <begin position="35"/>
        <end position="148"/>
    </location>
</feature>
<dbReference type="RefSeq" id="WP_264514482.1">
    <property type="nucleotide sequence ID" value="NZ_JAPDDR010000007.1"/>
</dbReference>
<reference evidence="2" key="1">
    <citation type="submission" date="2022-10" db="EMBL/GenBank/DDBJ databases">
        <title>Luteolibacter sp. GHJ8, whole genome shotgun sequencing project.</title>
        <authorList>
            <person name="Zhao G."/>
            <person name="Shen L."/>
        </authorList>
    </citation>
    <scope>NUCLEOTIDE SEQUENCE</scope>
    <source>
        <strain evidence="2">GHJ8</strain>
    </source>
</reference>
<dbReference type="InterPro" id="IPR031712">
    <property type="entry name" value="DUF5077"/>
</dbReference>
<gene>
    <name evidence="2" type="ORF">OJ996_15255</name>
</gene>
<sequence length="434" mass="48308">MLMLGDCRGWVGLWFAGVLGLSPLCGEAAVRTWEVPLGGNSYVTKGEDGGRGRPRWTSPETVRSVYFRVDRAAELKLGLKAKLAEGESRIRVSIDGKSRELELKGGEAGSLEIGSFPVKEAGYVRIDLQGLKKSGEVFGDLEAITVEAPDEAVLNYVKDNEGNRFYWGRRGPSVHLGYPLPHGEPTEWFYNEVTVPEGQDPIGSYFMSNGFGEGYFGFQVNSPTERRVLFSVWSPFSTDNPQEIPEDQRITLLKKGDGVHGGEFGGEGSGGQSYWNYPWKTGETYRFLNRVKPDGKGSTDYSAWFYLPDKREWKLIASFKRPKTDKHLTGAHSFLENFADRQGYVSRGALYGNQWACDVTGKWQEITEARFTGDDIAQRGYRLDFAGGSKGKEFFMRNGGFFAESVKLGSKFTRESTAGKKPSIDFKKLDGAEL</sequence>
<dbReference type="EMBL" id="JAPDDR010000007">
    <property type="protein sequence ID" value="MCW1914945.1"/>
    <property type="molecule type" value="Genomic_DNA"/>
</dbReference>
<name>A0ABT3G6T4_9BACT</name>
<proteinExistence type="predicted"/>
<comment type="caution">
    <text evidence="2">The sequence shown here is derived from an EMBL/GenBank/DDBJ whole genome shotgun (WGS) entry which is preliminary data.</text>
</comment>
<accession>A0ABT3G6T4</accession>
<evidence type="ECO:0000259" key="1">
    <source>
        <dbReference type="Pfam" id="PF16871"/>
    </source>
</evidence>
<dbReference type="Pfam" id="PF11958">
    <property type="entry name" value="DUF3472"/>
    <property type="match status" value="1"/>
</dbReference>
<evidence type="ECO:0000313" key="2">
    <source>
        <dbReference type="EMBL" id="MCW1914945.1"/>
    </source>
</evidence>
<dbReference type="InterPro" id="IPR021862">
    <property type="entry name" value="DUF3472"/>
</dbReference>
<protein>
    <submittedName>
        <fullName evidence="2">DUF3472 domain-containing protein</fullName>
    </submittedName>
</protein>
<evidence type="ECO:0000313" key="3">
    <source>
        <dbReference type="Proteomes" id="UP001165653"/>
    </source>
</evidence>